<gene>
    <name evidence="6" type="ordered locus">Prede_1837</name>
    <name evidence="7" type="ORF">HMPREF9136_2018</name>
</gene>
<dbReference type="InterPro" id="IPR013737">
    <property type="entry name" value="Bac_rhamnosid_N"/>
</dbReference>
<dbReference type="PATRIC" id="fig|908937.9.peg.1952"/>
<sequence>MRTTFLACLFLALSTFTYAASEVNPELQQKRWRAYWIAAPGASPQGYGVYHFRKQLHLDEKPGHYRVHVSADNRYQLFVNGTIVSLGPAQSDLFHWNYETVDIAPWLQSGDNTIAATVWNYGTDGPLAQISLRTAFILQGDTQEEAAVNTNPSWLVTEDKGCQALKPTVLGYFVAPYGEVIDMTKAEKGWQLNGYDATGWKPAEPLMAGSPKGFMATDGTGWMLVPSPLPQMERSLQRLSAVRKTEGVRVTKAFLFGKAPITIPSHTRAVILFDNGQNTNAYVHLDFSKGKLATMALTYAESLYDTKTLEKGHRNAVEGKVIFGVKDSIIAAGDEQASYASLNWKTFRYLQLSVETQEEPLVLNDLYGIYTGFPFQRRATFASSDPALAKMFDIGWRTARLCAMETYMDCPYYERLQYLGDTRLQMLVSYYNTGNDTLARKAICDIDNSRLAEGVTEGRYPTRGTNVISPFSLMWIGMLHDYYMYRPDSAFVSQHLPGMRQVLSFFIQHTGKDGSLKDLPYWNFMDWVERQRQWKMGVPPKGKDGCSAILDLLLLRAYQWATDLEAHLGNQGMADGYRQRADMLANTIQRKYWDTNKQCYADVSNKKCFSQHAQALAILCGLVKGKQAEQLAECMLRDSTMAEASIYFKYYVNRALAKAGLGDTYLDGLGIWNDYMKLGMTTWGEDSKLMNTRSDCHAWSASPNIELLRTVLGIDTDAPGFAKVRIAPHLGRLTQASGSVPHPLGMIRVAYQKKGKDWSAQIVLPKGVTGKLLWRGRTIVLTESVNNIK</sequence>
<feature type="signal peptide" evidence="1">
    <location>
        <begin position="1"/>
        <end position="19"/>
    </location>
</feature>
<evidence type="ECO:0000259" key="3">
    <source>
        <dbReference type="Pfam" id="PF08531"/>
    </source>
</evidence>
<dbReference type="SUPFAM" id="SSF48208">
    <property type="entry name" value="Six-hairpin glycosidases"/>
    <property type="match status" value="1"/>
</dbReference>
<feature type="domain" description="Alpha-L-rhamnosidase six-hairpin glycosidase" evidence="4">
    <location>
        <begin position="377"/>
        <end position="643"/>
    </location>
</feature>
<dbReference type="Pfam" id="PF17389">
    <property type="entry name" value="Bac_rhamnosid6H"/>
    <property type="match status" value="1"/>
</dbReference>
<organism evidence="7 8">
    <name type="scientific">Prevotella dentalis (strain ATCC 49559 / DSM 3688 / JCM 13448 / NCTC 12043 / ES 2772)</name>
    <name type="common">Mitsuokella dentalis</name>
    <dbReference type="NCBI Taxonomy" id="908937"/>
    <lineage>
        <taxon>Bacteria</taxon>
        <taxon>Pseudomonadati</taxon>
        <taxon>Bacteroidota</taxon>
        <taxon>Bacteroidia</taxon>
        <taxon>Bacteroidales</taxon>
        <taxon>Prevotellaceae</taxon>
        <taxon>Prevotella</taxon>
    </lineage>
</organism>
<keyword evidence="9" id="KW-1185">Reference proteome</keyword>
<dbReference type="RefSeq" id="WP_005846707.1">
    <property type="nucleotide sequence ID" value="NC_019968.1"/>
</dbReference>
<evidence type="ECO:0000313" key="8">
    <source>
        <dbReference type="Proteomes" id="UP000007820"/>
    </source>
</evidence>
<dbReference type="STRING" id="908937.Prede_1837"/>
<dbReference type="SUPFAM" id="SSF49785">
    <property type="entry name" value="Galactose-binding domain-like"/>
    <property type="match status" value="1"/>
</dbReference>
<dbReference type="KEGG" id="pdt:Prede_1837"/>
<dbReference type="EMBL" id="CP003369">
    <property type="protein sequence ID" value="AGB29122.1"/>
    <property type="molecule type" value="Genomic_DNA"/>
</dbReference>
<proteinExistence type="predicted"/>
<dbReference type="Gene3D" id="1.50.10.10">
    <property type="match status" value="1"/>
</dbReference>
<dbReference type="PANTHER" id="PTHR34987">
    <property type="entry name" value="C, PUTATIVE (AFU_ORTHOLOGUE AFUA_3G02880)-RELATED"/>
    <property type="match status" value="1"/>
</dbReference>
<evidence type="ECO:0000259" key="2">
    <source>
        <dbReference type="Pfam" id="PF05592"/>
    </source>
</evidence>
<reference evidence="7 8" key="1">
    <citation type="submission" date="2011-04" db="EMBL/GenBank/DDBJ databases">
        <authorList>
            <person name="Muzny D."/>
            <person name="Qin X."/>
            <person name="Deng J."/>
            <person name="Jiang H."/>
            <person name="Liu Y."/>
            <person name="Qu J."/>
            <person name="Song X.-Z."/>
            <person name="Zhang L."/>
            <person name="Thornton R."/>
            <person name="Coyle M."/>
            <person name="Francisco L."/>
            <person name="Jackson L."/>
            <person name="Javaid M."/>
            <person name="Korchina V."/>
            <person name="Kovar C."/>
            <person name="Mata R."/>
            <person name="Mathew T."/>
            <person name="Ngo R."/>
            <person name="Nguyen L."/>
            <person name="Nguyen N."/>
            <person name="Okwuonu G."/>
            <person name="Ongeri F."/>
            <person name="Pham C."/>
            <person name="Simmons D."/>
            <person name="Wilczek-Boney K."/>
            <person name="Hale W."/>
            <person name="Jakkamsetti A."/>
            <person name="Pham P."/>
            <person name="Ruth R."/>
            <person name="San Lucas F."/>
            <person name="Warren J."/>
            <person name="Zhang J."/>
            <person name="Zhao Z."/>
            <person name="Zhou C."/>
            <person name="Zhu D."/>
            <person name="Lee S."/>
            <person name="Bess C."/>
            <person name="Blankenburg K."/>
            <person name="Forbes L."/>
            <person name="Fu Q."/>
            <person name="Gubbala S."/>
            <person name="Hirani K."/>
            <person name="Jayaseelan J.C."/>
            <person name="Lara F."/>
            <person name="Munidasa M."/>
            <person name="Palculict T."/>
            <person name="Patil S."/>
            <person name="Pu L.-L."/>
            <person name="Saada N."/>
            <person name="Tang L."/>
            <person name="Weissenberger G."/>
            <person name="Zhu Y."/>
            <person name="Hemphill L."/>
            <person name="Shang Y."/>
            <person name="Youmans B."/>
            <person name="Ayvaz T."/>
            <person name="Ross M."/>
            <person name="Santibanez J."/>
            <person name="Aqrawi P."/>
            <person name="Gross S."/>
            <person name="Joshi V."/>
            <person name="Fowler G."/>
            <person name="Nazareth L."/>
            <person name="Reid J."/>
            <person name="Worley K."/>
            <person name="Petrosino J."/>
            <person name="Highlander S."/>
            <person name="Gibbs R."/>
        </authorList>
    </citation>
    <scope>NUCLEOTIDE SEQUENCE [LARGE SCALE GENOMIC DNA]</scope>
    <source>
        <strain evidence="7 8">DSM 3688</strain>
    </source>
</reference>
<dbReference type="OrthoDB" id="9815108at2"/>
<reference evidence="6" key="2">
    <citation type="submission" date="2012-02" db="EMBL/GenBank/DDBJ databases">
        <title>Complete sequence of chromosome 2 of Prevotella dentalis DSM 3688.</title>
        <authorList>
            <consortium name="US DOE Joint Genome Institute (JGI-PGF)"/>
            <person name="Lucas S."/>
            <person name="Copeland A."/>
            <person name="Lapidus A."/>
            <person name="Glavina del Rio T."/>
            <person name="Dalin E."/>
            <person name="Tice H."/>
            <person name="Bruce D."/>
            <person name="Goodwin L."/>
            <person name="Pitluck S."/>
            <person name="Peters L."/>
            <person name="Mikhailova N."/>
            <person name="Chertkov O."/>
            <person name="Kyrpides N."/>
            <person name="Mavromatis K."/>
            <person name="Ivanova N."/>
            <person name="Brettin T."/>
            <person name="Detter J.C."/>
            <person name="Han C."/>
            <person name="Larimer F."/>
            <person name="Land M."/>
            <person name="Hauser L."/>
            <person name="Markowitz V."/>
            <person name="Cheng J.-F."/>
            <person name="Hugenholtz P."/>
            <person name="Woyke T."/>
            <person name="Wu D."/>
            <person name="Gronow S."/>
            <person name="Wellnitz S."/>
            <person name="Brambilla E."/>
            <person name="Klenk H.-P."/>
            <person name="Eisen J.A."/>
        </authorList>
    </citation>
    <scope>NUCLEOTIDE SEQUENCE [LARGE SCALE GENOMIC DNA]</scope>
    <source>
        <strain evidence="6">DSM 3688</strain>
    </source>
</reference>
<evidence type="ECO:0000256" key="1">
    <source>
        <dbReference type="SAM" id="SignalP"/>
    </source>
</evidence>
<evidence type="ECO:0000313" key="9">
    <source>
        <dbReference type="Proteomes" id="UP000010862"/>
    </source>
</evidence>
<dbReference type="PANTHER" id="PTHR34987:SF2">
    <property type="entry name" value="B, PUTATIVE (AFU_ORTHOLOGUE AFUA_7G05040)-RELATED"/>
    <property type="match status" value="1"/>
</dbReference>
<dbReference type="InterPro" id="IPR008902">
    <property type="entry name" value="Rhamnosid_concanavalin"/>
</dbReference>
<feature type="domain" description="Bacterial alpha-L-rhamnosidase N-terminal" evidence="3">
    <location>
        <begin position="65"/>
        <end position="206"/>
    </location>
</feature>
<evidence type="ECO:0000313" key="6">
    <source>
        <dbReference type="EMBL" id="AGB29122.1"/>
    </source>
</evidence>
<dbReference type="InterPro" id="IPR035398">
    <property type="entry name" value="Bac_rhamnosid_C"/>
</dbReference>
<dbReference type="Pfam" id="PF05592">
    <property type="entry name" value="Bac_rhamnosid"/>
    <property type="match status" value="1"/>
</dbReference>
<dbReference type="eggNOG" id="COG3408">
    <property type="taxonomic scope" value="Bacteria"/>
</dbReference>
<dbReference type="InterPro" id="IPR008979">
    <property type="entry name" value="Galactose-bd-like_sf"/>
</dbReference>
<feature type="domain" description="Alpha-L-rhamnosidase C-terminal" evidence="5">
    <location>
        <begin position="713"/>
        <end position="772"/>
    </location>
</feature>
<feature type="domain" description="Alpha-L-rhamnosidase concanavalin-like" evidence="2">
    <location>
        <begin position="269"/>
        <end position="357"/>
    </location>
</feature>
<evidence type="ECO:0000313" key="7">
    <source>
        <dbReference type="EMBL" id="EGQ13281.1"/>
    </source>
</evidence>
<dbReference type="InterPro" id="IPR012341">
    <property type="entry name" value="6hp_glycosidase-like_sf"/>
</dbReference>
<dbReference type="GO" id="GO:0005975">
    <property type="term" value="P:carbohydrate metabolic process"/>
    <property type="evidence" value="ECO:0007669"/>
    <property type="project" value="InterPro"/>
</dbReference>
<dbReference type="Gene3D" id="2.60.120.260">
    <property type="entry name" value="Galactose-binding domain-like"/>
    <property type="match status" value="2"/>
</dbReference>
<dbReference type="InterPro" id="IPR035396">
    <property type="entry name" value="Bac_rhamnosid6H"/>
</dbReference>
<dbReference type="AlphaFoldDB" id="F9D590"/>
<dbReference type="EMBL" id="AFPW01000032">
    <property type="protein sequence ID" value="EGQ13281.1"/>
    <property type="molecule type" value="Genomic_DNA"/>
</dbReference>
<dbReference type="Proteomes" id="UP000007820">
    <property type="component" value="Unassembled WGS sequence"/>
</dbReference>
<dbReference type="Pfam" id="PF08531">
    <property type="entry name" value="Bac_rhamnosid_N"/>
    <property type="match status" value="1"/>
</dbReference>
<feature type="chain" id="PRO_5010496739" evidence="1">
    <location>
        <begin position="20"/>
        <end position="789"/>
    </location>
</feature>
<keyword evidence="1" id="KW-0732">Signal</keyword>
<name>F9D590_PREDD</name>
<evidence type="ECO:0000259" key="4">
    <source>
        <dbReference type="Pfam" id="PF17389"/>
    </source>
</evidence>
<dbReference type="InterPro" id="IPR008928">
    <property type="entry name" value="6-hairpin_glycosidase_sf"/>
</dbReference>
<dbReference type="Proteomes" id="UP000010862">
    <property type="component" value="Chromosome 2"/>
</dbReference>
<dbReference type="Gene3D" id="2.60.420.10">
    <property type="entry name" value="Maltose phosphorylase, domain 3"/>
    <property type="match status" value="1"/>
</dbReference>
<evidence type="ECO:0000259" key="5">
    <source>
        <dbReference type="Pfam" id="PF17390"/>
    </source>
</evidence>
<accession>F9D590</accession>
<dbReference type="HOGENOM" id="CLU_009782_0_0_10"/>
<protein>
    <submittedName>
        <fullName evidence="7">Bacterial alpha-L-rhamnosidase superfamily protein</fullName>
    </submittedName>
    <submittedName>
        <fullName evidence="6">Glycogen debranching enzyme</fullName>
    </submittedName>
</protein>
<dbReference type="Pfam" id="PF17390">
    <property type="entry name" value="Bac_rhamnosid_C"/>
    <property type="match status" value="1"/>
</dbReference>